<reference evidence="1" key="1">
    <citation type="submission" date="2020-05" db="EMBL/GenBank/DDBJ databases">
        <title>Large-scale comparative analyses of tick genomes elucidate their genetic diversity and vector capacities.</title>
        <authorList>
            <person name="Jia N."/>
            <person name="Wang J."/>
            <person name="Shi W."/>
            <person name="Du L."/>
            <person name="Sun Y."/>
            <person name="Zhan W."/>
            <person name="Jiang J."/>
            <person name="Wang Q."/>
            <person name="Zhang B."/>
            <person name="Ji P."/>
            <person name="Sakyi L.B."/>
            <person name="Cui X."/>
            <person name="Yuan T."/>
            <person name="Jiang B."/>
            <person name="Yang W."/>
            <person name="Lam T.T.-Y."/>
            <person name="Chang Q."/>
            <person name="Ding S."/>
            <person name="Wang X."/>
            <person name="Zhu J."/>
            <person name="Ruan X."/>
            <person name="Zhao L."/>
            <person name="Wei J."/>
            <person name="Que T."/>
            <person name="Du C."/>
            <person name="Cheng J."/>
            <person name="Dai P."/>
            <person name="Han X."/>
            <person name="Huang E."/>
            <person name="Gao Y."/>
            <person name="Liu J."/>
            <person name="Shao H."/>
            <person name="Ye R."/>
            <person name="Li L."/>
            <person name="Wei W."/>
            <person name="Wang X."/>
            <person name="Wang C."/>
            <person name="Yang T."/>
            <person name="Huo Q."/>
            <person name="Li W."/>
            <person name="Guo W."/>
            <person name="Chen H."/>
            <person name="Zhou L."/>
            <person name="Ni X."/>
            <person name="Tian J."/>
            <person name="Zhou Y."/>
            <person name="Sheng Y."/>
            <person name="Liu T."/>
            <person name="Pan Y."/>
            <person name="Xia L."/>
            <person name="Li J."/>
            <person name="Zhao F."/>
            <person name="Cao W."/>
        </authorList>
    </citation>
    <scope>NUCLEOTIDE SEQUENCE</scope>
    <source>
        <strain evidence="1">Hyas-2018</strain>
    </source>
</reference>
<organism evidence="1 2">
    <name type="scientific">Hyalomma asiaticum</name>
    <name type="common">Tick</name>
    <dbReference type="NCBI Taxonomy" id="266040"/>
    <lineage>
        <taxon>Eukaryota</taxon>
        <taxon>Metazoa</taxon>
        <taxon>Ecdysozoa</taxon>
        <taxon>Arthropoda</taxon>
        <taxon>Chelicerata</taxon>
        <taxon>Arachnida</taxon>
        <taxon>Acari</taxon>
        <taxon>Parasitiformes</taxon>
        <taxon>Ixodida</taxon>
        <taxon>Ixodoidea</taxon>
        <taxon>Ixodidae</taxon>
        <taxon>Hyalomminae</taxon>
        <taxon>Hyalomma</taxon>
    </lineage>
</organism>
<evidence type="ECO:0000313" key="2">
    <source>
        <dbReference type="Proteomes" id="UP000821845"/>
    </source>
</evidence>
<keyword evidence="2" id="KW-1185">Reference proteome</keyword>
<sequence length="167" mass="18503">MNVAFCRLKVAATLPAAVSTTAVVEEEQRGTCEKKPVFKDKGAKFEQFLSVQLKKEYACISKTRQDAEEAQVERLLWHWTHLWRDNGELSKPAVLSNSVRCANVLRNRNHFQVCGRTHGLRNGCKSDAAALGVRVNVARRKDDEVGDDMGGTARKVSRTCLVGSSAD</sequence>
<evidence type="ECO:0000313" key="1">
    <source>
        <dbReference type="EMBL" id="KAH6922091.1"/>
    </source>
</evidence>
<accession>A0ACB7RK05</accession>
<name>A0ACB7RK05_HYAAI</name>
<dbReference type="EMBL" id="CM023489">
    <property type="protein sequence ID" value="KAH6922091.1"/>
    <property type="molecule type" value="Genomic_DNA"/>
</dbReference>
<protein>
    <submittedName>
        <fullName evidence="1">Uncharacterized protein</fullName>
    </submittedName>
</protein>
<gene>
    <name evidence="1" type="ORF">HPB50_009503</name>
</gene>
<comment type="caution">
    <text evidence="1">The sequence shown here is derived from an EMBL/GenBank/DDBJ whole genome shotgun (WGS) entry which is preliminary data.</text>
</comment>
<dbReference type="Proteomes" id="UP000821845">
    <property type="component" value="Chromosome 9"/>
</dbReference>
<proteinExistence type="predicted"/>